<comment type="similarity">
    <text evidence="3 5">Belongs to the IPI1/TEX10 family.</text>
</comment>
<evidence type="ECO:0000256" key="5">
    <source>
        <dbReference type="RuleBase" id="RU368021"/>
    </source>
</evidence>
<comment type="function">
    <text evidence="1 5">Component of the RIX1 complex required for processing of ITS2 sequences from 35S pre-rRNA.</text>
</comment>
<evidence type="ECO:0000256" key="1">
    <source>
        <dbReference type="ARBA" id="ARBA00002355"/>
    </source>
</evidence>
<dbReference type="Pfam" id="PF12333">
    <property type="entry name" value="Ipi1_N"/>
    <property type="match status" value="1"/>
</dbReference>
<evidence type="ECO:0000313" key="7">
    <source>
        <dbReference type="EMBL" id="KAF5375094.1"/>
    </source>
</evidence>
<keyword evidence="5" id="KW-0690">Ribosome biogenesis</keyword>
<comment type="subunit">
    <text evidence="5">Component of the RIX1 complex.</text>
</comment>
<dbReference type="InterPro" id="IPR024679">
    <property type="entry name" value="Ipi1_N"/>
</dbReference>
<organism evidence="7 8">
    <name type="scientific">Tetrapyrgos nigripes</name>
    <dbReference type="NCBI Taxonomy" id="182062"/>
    <lineage>
        <taxon>Eukaryota</taxon>
        <taxon>Fungi</taxon>
        <taxon>Dikarya</taxon>
        <taxon>Basidiomycota</taxon>
        <taxon>Agaricomycotina</taxon>
        <taxon>Agaricomycetes</taxon>
        <taxon>Agaricomycetidae</taxon>
        <taxon>Agaricales</taxon>
        <taxon>Marasmiineae</taxon>
        <taxon>Marasmiaceae</taxon>
        <taxon>Tetrapyrgos</taxon>
    </lineage>
</organism>
<accession>A0A8H5H1J9</accession>
<sequence length="730" mass="81231">MPKSAKRRKDKAADFTKAKLKLGKGKQTPSNVIDTSFKARSIALPSQSIVFEKDDDTPATRRKLTFDDLISNIKHHNAGSRRDALFGLKELLDGHWELTEGVLPTLLNATVKLISDEDVSVRKALIGFFSWLLPRLPRGILSPHGPLLLLFTTSAQTHIFPEIRIDAVRLLNVLLEFIPETIVEGWDSGNGHGTRVLEGYLGILNAGTLTGDAEGPPAATSTATVMLSLNSKLAVLHSLSRFLEIALSLSPFLDPSSTNPRKNWFLSPLFTNQQAYLAFDNLLQPSSSKKRERCHIWSTAEDNENDSLNLEHLTATHILSSWDLQELSVVPDSQELQDATNPFIARLAKILHTTLISAFLDCAPAVFSPSTGPPETEMNVILEISQITHTLYGRMLMELEYFSSSTAEELRTILGHMSPFFPFKPHGRHDTKVEQVFQDLNLIYCDLLSRLVLASQSSTEKTTVRSKKAFASNKQHLNTNDKLWVQSDHVCDYIVGLLGGNDNESESNNHLARPLSPAAYNLLLPAIWSFLNLPRRQETAFSSVNVWQTTLKHAFGLSSKSALKRSAFDFVARIVLLETDAQYRGDFRLGHNMNKENVVVLETWITHLPKVLWELGSTNESTTEVILLFLLRTIQRRSTVPVITEKVISALHSRFVPYFSAMHAVRGQVPGPFTKLPEGCKSRHLALDLAALLSGHIGGQSAALIDAVELAVTGMAEENYWRQLKTQLMS</sequence>
<dbReference type="Proteomes" id="UP000559256">
    <property type="component" value="Unassembled WGS sequence"/>
</dbReference>
<dbReference type="PANTHER" id="PTHR16056:SF2">
    <property type="entry name" value="TESTIS-EXPRESSED PROTEIN 10"/>
    <property type="match status" value="1"/>
</dbReference>
<dbReference type="EMBL" id="JAACJM010000001">
    <property type="protein sequence ID" value="KAF5375094.1"/>
    <property type="molecule type" value="Genomic_DNA"/>
</dbReference>
<dbReference type="SUPFAM" id="SSF48371">
    <property type="entry name" value="ARM repeat"/>
    <property type="match status" value="1"/>
</dbReference>
<dbReference type="GO" id="GO:0005634">
    <property type="term" value="C:nucleus"/>
    <property type="evidence" value="ECO:0007669"/>
    <property type="project" value="UniProtKB-SubCell"/>
</dbReference>
<gene>
    <name evidence="7" type="ORF">D9758_000204</name>
</gene>
<evidence type="ECO:0000256" key="4">
    <source>
        <dbReference type="ARBA" id="ARBA00023242"/>
    </source>
</evidence>
<comment type="subcellular location">
    <subcellularLocation>
        <location evidence="2 5">Nucleus</location>
    </subcellularLocation>
</comment>
<dbReference type="Gene3D" id="1.25.10.10">
    <property type="entry name" value="Leucine-rich Repeat Variant"/>
    <property type="match status" value="1"/>
</dbReference>
<proteinExistence type="inferred from homology"/>
<keyword evidence="8" id="KW-1185">Reference proteome</keyword>
<dbReference type="InterPro" id="IPR011989">
    <property type="entry name" value="ARM-like"/>
</dbReference>
<name>A0A8H5H1J9_9AGAR</name>
<feature type="domain" description="Pre-rRNA-processing protein Ipi1 N-terminal" evidence="6">
    <location>
        <begin position="141"/>
        <end position="243"/>
    </location>
</feature>
<dbReference type="InterPro" id="IPR016024">
    <property type="entry name" value="ARM-type_fold"/>
</dbReference>
<dbReference type="OrthoDB" id="361362at2759"/>
<dbReference type="AlphaFoldDB" id="A0A8H5H1J9"/>
<dbReference type="PANTHER" id="PTHR16056">
    <property type="entry name" value="REGULATOR OF MICROTUBULE DYNAMICS PROTEIN"/>
    <property type="match status" value="1"/>
</dbReference>
<evidence type="ECO:0000259" key="6">
    <source>
        <dbReference type="Pfam" id="PF12333"/>
    </source>
</evidence>
<keyword evidence="4 5" id="KW-0539">Nucleus</keyword>
<protein>
    <recommendedName>
        <fullName evidence="5">Pre-rRNA-processing protein</fullName>
    </recommendedName>
</protein>
<evidence type="ECO:0000256" key="3">
    <source>
        <dbReference type="ARBA" id="ARBA00006427"/>
    </source>
</evidence>
<evidence type="ECO:0000313" key="8">
    <source>
        <dbReference type="Proteomes" id="UP000559256"/>
    </source>
</evidence>
<reference evidence="7 8" key="1">
    <citation type="journal article" date="2020" name="ISME J.">
        <title>Uncovering the hidden diversity of litter-decomposition mechanisms in mushroom-forming fungi.</title>
        <authorList>
            <person name="Floudas D."/>
            <person name="Bentzer J."/>
            <person name="Ahren D."/>
            <person name="Johansson T."/>
            <person name="Persson P."/>
            <person name="Tunlid A."/>
        </authorList>
    </citation>
    <scope>NUCLEOTIDE SEQUENCE [LARGE SCALE GENOMIC DNA]</scope>
    <source>
        <strain evidence="7 8">CBS 291.85</strain>
    </source>
</reference>
<dbReference type="GO" id="GO:0120330">
    <property type="term" value="C:rixosome complex"/>
    <property type="evidence" value="ECO:0007669"/>
    <property type="project" value="UniProtKB-UniRule"/>
</dbReference>
<evidence type="ECO:0000256" key="2">
    <source>
        <dbReference type="ARBA" id="ARBA00004123"/>
    </source>
</evidence>
<comment type="caution">
    <text evidence="7">The sequence shown here is derived from an EMBL/GenBank/DDBJ whole genome shotgun (WGS) entry which is preliminary data.</text>
</comment>
<dbReference type="GO" id="GO:0006364">
    <property type="term" value="P:rRNA processing"/>
    <property type="evidence" value="ECO:0007669"/>
    <property type="project" value="UniProtKB-UniRule"/>
</dbReference>
<keyword evidence="5" id="KW-0698">rRNA processing</keyword>